<keyword evidence="4" id="KW-1185">Reference proteome</keyword>
<dbReference type="CDD" id="cd00158">
    <property type="entry name" value="RHOD"/>
    <property type="match status" value="1"/>
</dbReference>
<dbReference type="Gene3D" id="3.40.250.10">
    <property type="entry name" value="Rhodanese-like domain"/>
    <property type="match status" value="1"/>
</dbReference>
<dbReference type="PROSITE" id="PS50206">
    <property type="entry name" value="RHODANESE_3"/>
    <property type="match status" value="1"/>
</dbReference>
<name>A0A238KAY7_9RHOB</name>
<proteinExistence type="predicted"/>
<dbReference type="InterPro" id="IPR001763">
    <property type="entry name" value="Rhodanese-like_dom"/>
</dbReference>
<evidence type="ECO:0000259" key="2">
    <source>
        <dbReference type="PROSITE" id="PS50206"/>
    </source>
</evidence>
<dbReference type="AlphaFoldDB" id="A0A238KAY7"/>
<evidence type="ECO:0000313" key="4">
    <source>
        <dbReference type="Proteomes" id="UP000203464"/>
    </source>
</evidence>
<sequence>MKYRILTAALCVSATAGTAQDVRITTFKTDSTFTLNDQTFTVTRNQDTEAMLSGEYALTSRACPPHCLQPLVVADGVATLAELEVLTFLEGHVTGGTGLLIDARSPADYATGSIPGSVNVPFPTLAPDNRYRNDILRALGAVDKGEDSLDFTQAMALSLYSGGPWSDDAPTAIESLLAAGYPAEKLFYFRGGIQAWAHAGLTIHQSQNPG</sequence>
<feature type="chain" id="PRO_5012466767" evidence="1">
    <location>
        <begin position="20"/>
        <end position="210"/>
    </location>
</feature>
<gene>
    <name evidence="3" type="ORF">OCA8868_02231</name>
</gene>
<evidence type="ECO:0000256" key="1">
    <source>
        <dbReference type="SAM" id="SignalP"/>
    </source>
</evidence>
<evidence type="ECO:0000313" key="3">
    <source>
        <dbReference type="EMBL" id="SMX40018.1"/>
    </source>
</evidence>
<dbReference type="EMBL" id="FXYD01000003">
    <property type="protein sequence ID" value="SMX40018.1"/>
    <property type="molecule type" value="Genomic_DNA"/>
</dbReference>
<dbReference type="Pfam" id="PF00581">
    <property type="entry name" value="Rhodanese"/>
    <property type="match status" value="1"/>
</dbReference>
<feature type="domain" description="Rhodanese" evidence="2">
    <location>
        <begin position="94"/>
        <end position="205"/>
    </location>
</feature>
<dbReference type="RefSeq" id="WP_093996610.1">
    <property type="nucleotide sequence ID" value="NZ_FXYD01000003.1"/>
</dbReference>
<dbReference type="Proteomes" id="UP000203464">
    <property type="component" value="Unassembled WGS sequence"/>
</dbReference>
<dbReference type="InterPro" id="IPR036873">
    <property type="entry name" value="Rhodanese-like_dom_sf"/>
</dbReference>
<protein>
    <submittedName>
        <fullName evidence="3">Rhodanese-like domain protein</fullName>
    </submittedName>
</protein>
<dbReference type="SMART" id="SM00450">
    <property type="entry name" value="RHOD"/>
    <property type="match status" value="1"/>
</dbReference>
<keyword evidence="1" id="KW-0732">Signal</keyword>
<accession>A0A238KAY7</accession>
<organism evidence="3 4">
    <name type="scientific">Octadecabacter ascidiaceicola</name>
    <dbReference type="NCBI Taxonomy" id="1655543"/>
    <lineage>
        <taxon>Bacteria</taxon>
        <taxon>Pseudomonadati</taxon>
        <taxon>Pseudomonadota</taxon>
        <taxon>Alphaproteobacteria</taxon>
        <taxon>Rhodobacterales</taxon>
        <taxon>Roseobacteraceae</taxon>
        <taxon>Octadecabacter</taxon>
    </lineage>
</organism>
<dbReference type="SUPFAM" id="SSF52821">
    <property type="entry name" value="Rhodanese/Cell cycle control phosphatase"/>
    <property type="match status" value="1"/>
</dbReference>
<feature type="signal peptide" evidence="1">
    <location>
        <begin position="1"/>
        <end position="19"/>
    </location>
</feature>
<dbReference type="OrthoDB" id="9784513at2"/>
<reference evidence="4" key="1">
    <citation type="submission" date="2017-05" db="EMBL/GenBank/DDBJ databases">
        <authorList>
            <person name="Rodrigo-Torres L."/>
            <person name="Arahal R. D."/>
            <person name="Lucena T."/>
        </authorList>
    </citation>
    <scope>NUCLEOTIDE SEQUENCE [LARGE SCALE GENOMIC DNA]</scope>
    <source>
        <strain evidence="4">CECT 8868</strain>
    </source>
</reference>